<keyword evidence="2 8" id="KW-0813">Transport</keyword>
<evidence type="ECO:0000313" key="11">
    <source>
        <dbReference type="EMBL" id="HEA86701.1"/>
    </source>
</evidence>
<dbReference type="EMBL" id="DSLG01000002">
    <property type="protein sequence ID" value="HEA86701.1"/>
    <property type="molecule type" value="Genomic_DNA"/>
</dbReference>
<dbReference type="GO" id="GO:0017038">
    <property type="term" value="P:protein import"/>
    <property type="evidence" value="ECO:0007669"/>
    <property type="project" value="TreeGrafter"/>
</dbReference>
<evidence type="ECO:0000256" key="8">
    <source>
        <dbReference type="RuleBase" id="RU004057"/>
    </source>
</evidence>
<evidence type="ECO:0000256" key="5">
    <source>
        <dbReference type="ARBA" id="ARBA00022927"/>
    </source>
</evidence>
<protein>
    <submittedName>
        <fullName evidence="11">MotA/TolQ/ExbB proton channel family protein</fullName>
    </submittedName>
</protein>
<evidence type="ECO:0000256" key="2">
    <source>
        <dbReference type="ARBA" id="ARBA00022448"/>
    </source>
</evidence>
<dbReference type="InterPro" id="IPR050790">
    <property type="entry name" value="ExbB/TolQ_transport"/>
</dbReference>
<evidence type="ECO:0000256" key="9">
    <source>
        <dbReference type="SAM" id="Phobius"/>
    </source>
</evidence>
<dbReference type="InterPro" id="IPR002898">
    <property type="entry name" value="MotA_ExbB_proton_chnl"/>
</dbReference>
<evidence type="ECO:0000256" key="1">
    <source>
        <dbReference type="ARBA" id="ARBA00004651"/>
    </source>
</evidence>
<evidence type="ECO:0000259" key="10">
    <source>
        <dbReference type="Pfam" id="PF01618"/>
    </source>
</evidence>
<feature type="transmembrane region" description="Helical" evidence="9">
    <location>
        <begin position="157"/>
        <end position="176"/>
    </location>
</feature>
<comment type="caution">
    <text evidence="11">The sequence shown here is derived from an EMBL/GenBank/DDBJ whole genome shotgun (WGS) entry which is preliminary data.</text>
</comment>
<accession>A0A7C1SCK6</accession>
<feature type="transmembrane region" description="Helical" evidence="9">
    <location>
        <begin position="109"/>
        <end position="137"/>
    </location>
</feature>
<feature type="transmembrane region" description="Helical" evidence="9">
    <location>
        <begin position="12"/>
        <end position="35"/>
    </location>
</feature>
<evidence type="ECO:0000256" key="7">
    <source>
        <dbReference type="ARBA" id="ARBA00023136"/>
    </source>
</evidence>
<proteinExistence type="inferred from homology"/>
<gene>
    <name evidence="11" type="ORF">ENP94_01660</name>
</gene>
<keyword evidence="6 9" id="KW-1133">Transmembrane helix</keyword>
<evidence type="ECO:0000256" key="4">
    <source>
        <dbReference type="ARBA" id="ARBA00022692"/>
    </source>
</evidence>
<organism evidence="11">
    <name type="scientific">candidate division WOR-3 bacterium</name>
    <dbReference type="NCBI Taxonomy" id="2052148"/>
    <lineage>
        <taxon>Bacteria</taxon>
        <taxon>Bacteria division WOR-3</taxon>
    </lineage>
</organism>
<keyword evidence="3" id="KW-1003">Cell membrane</keyword>
<dbReference type="AlphaFoldDB" id="A0A7C1SCK6"/>
<reference evidence="11" key="1">
    <citation type="journal article" date="2020" name="mSystems">
        <title>Genome- and Community-Level Interaction Insights into Carbon Utilization and Element Cycling Functions of Hydrothermarchaeota in Hydrothermal Sediment.</title>
        <authorList>
            <person name="Zhou Z."/>
            <person name="Liu Y."/>
            <person name="Xu W."/>
            <person name="Pan J."/>
            <person name="Luo Z.H."/>
            <person name="Li M."/>
        </authorList>
    </citation>
    <scope>NUCLEOTIDE SEQUENCE [LARGE SCALE GENOMIC DNA]</scope>
    <source>
        <strain evidence="11">SpSt-265</strain>
    </source>
</reference>
<keyword evidence="5 8" id="KW-0653">Protein transport</keyword>
<comment type="subcellular location">
    <subcellularLocation>
        <location evidence="1">Cell membrane</location>
        <topology evidence="1">Multi-pass membrane protein</topology>
    </subcellularLocation>
    <subcellularLocation>
        <location evidence="8">Membrane</location>
        <topology evidence="8">Multi-pass membrane protein</topology>
    </subcellularLocation>
</comment>
<dbReference type="GO" id="GO:0005886">
    <property type="term" value="C:plasma membrane"/>
    <property type="evidence" value="ECO:0007669"/>
    <property type="project" value="UniProtKB-SubCell"/>
</dbReference>
<comment type="similarity">
    <text evidence="8">Belongs to the exbB/tolQ family.</text>
</comment>
<keyword evidence="7 9" id="KW-0472">Membrane</keyword>
<evidence type="ECO:0000256" key="3">
    <source>
        <dbReference type="ARBA" id="ARBA00022475"/>
    </source>
</evidence>
<dbReference type="PANTHER" id="PTHR30625">
    <property type="entry name" value="PROTEIN TOLQ"/>
    <property type="match status" value="1"/>
</dbReference>
<keyword evidence="4 9" id="KW-0812">Transmembrane</keyword>
<evidence type="ECO:0000256" key="6">
    <source>
        <dbReference type="ARBA" id="ARBA00022989"/>
    </source>
</evidence>
<dbReference type="Pfam" id="PF01618">
    <property type="entry name" value="MotA_ExbB"/>
    <property type="match status" value="1"/>
</dbReference>
<dbReference type="PANTHER" id="PTHR30625:SF15">
    <property type="entry name" value="BIOPOLYMER TRANSPORT PROTEIN EXBB"/>
    <property type="match status" value="1"/>
</dbReference>
<name>A0A7C1SCK6_UNCW3</name>
<feature type="domain" description="MotA/TolQ/ExbB proton channel" evidence="10">
    <location>
        <begin position="69"/>
        <end position="188"/>
    </location>
</feature>
<sequence length="207" mass="22158">MIQEFKDGGGIMWFLLVCAVLGIALTLERLFTLFIRTRVNVKKFSQKLLQTIDKDGIQAGIELCNQTPSPVAKVLRAALLKAEADRAVMEDAIVRAGATELAFLDRGMALLAGLTTVAPFFGFLGTVTGMIGAFKAIAAVGEVDPTVVSSGIAEALITTKWGLIIAAPLAIVHILFTGKINGYLRDMETASSELIDYLVLKRGACKE</sequence>